<gene>
    <name evidence="9" type="ORF">ACFOZY_06220</name>
</gene>
<accession>A0ABV8X3F2</accession>
<dbReference type="PANTHER" id="PTHR30561">
    <property type="entry name" value="SMR FAMILY PROTON-DEPENDENT DRUG EFFLUX TRANSPORTER SUGE"/>
    <property type="match status" value="1"/>
</dbReference>
<sequence>MHWFYLFLAIVFEVAGTTSMKLSEGFTRLTPSILMGVFYILCFSFLTLSLKAIEVSTAYAIWSGLGIVLISVIGFFYFNETINATKIIAIALIMIGVVMLNLSDKPVAPEQPTEDISSIHENGN</sequence>
<keyword evidence="4 7" id="KW-0812">Transmembrane</keyword>
<evidence type="ECO:0000256" key="2">
    <source>
        <dbReference type="ARBA" id="ARBA00022448"/>
    </source>
</evidence>
<evidence type="ECO:0000256" key="1">
    <source>
        <dbReference type="ARBA" id="ARBA00004651"/>
    </source>
</evidence>
<keyword evidence="2" id="KW-0813">Transport</keyword>
<keyword evidence="3" id="KW-1003">Cell membrane</keyword>
<evidence type="ECO:0000256" key="3">
    <source>
        <dbReference type="ARBA" id="ARBA00022475"/>
    </source>
</evidence>
<dbReference type="InterPro" id="IPR045324">
    <property type="entry name" value="Small_multidrug_res"/>
</dbReference>
<keyword evidence="10" id="KW-1185">Reference proteome</keyword>
<evidence type="ECO:0000256" key="4">
    <source>
        <dbReference type="ARBA" id="ARBA00022692"/>
    </source>
</evidence>
<reference evidence="10" key="1">
    <citation type="journal article" date="2019" name="Int. J. Syst. Evol. Microbiol.">
        <title>The Global Catalogue of Microorganisms (GCM) 10K type strain sequencing project: providing services to taxonomists for standard genome sequencing and annotation.</title>
        <authorList>
            <consortium name="The Broad Institute Genomics Platform"/>
            <consortium name="The Broad Institute Genome Sequencing Center for Infectious Disease"/>
            <person name="Wu L."/>
            <person name="Ma J."/>
        </authorList>
    </citation>
    <scope>NUCLEOTIDE SEQUENCE [LARGE SCALE GENOMIC DNA]</scope>
    <source>
        <strain evidence="10">CCUG 59778</strain>
    </source>
</reference>
<organism evidence="9 10">
    <name type="scientific">Chungangia koreensis</name>
    <dbReference type="NCBI Taxonomy" id="752657"/>
    <lineage>
        <taxon>Bacteria</taxon>
        <taxon>Bacillati</taxon>
        <taxon>Bacillota</taxon>
        <taxon>Bacilli</taxon>
        <taxon>Lactobacillales</taxon>
        <taxon>Chungangia</taxon>
    </lineage>
</organism>
<evidence type="ECO:0000256" key="5">
    <source>
        <dbReference type="ARBA" id="ARBA00022989"/>
    </source>
</evidence>
<comment type="subcellular location">
    <subcellularLocation>
        <location evidence="1 7">Cell membrane</location>
        <topology evidence="1 7">Multi-pass membrane protein</topology>
    </subcellularLocation>
</comment>
<keyword evidence="6 8" id="KW-0472">Membrane</keyword>
<dbReference type="Gene3D" id="1.10.3730.20">
    <property type="match status" value="1"/>
</dbReference>
<dbReference type="RefSeq" id="WP_378153427.1">
    <property type="nucleotide sequence ID" value="NZ_JBHSEC010000007.1"/>
</dbReference>
<keyword evidence="5 8" id="KW-1133">Transmembrane helix</keyword>
<protein>
    <submittedName>
        <fullName evidence="9">DMT family transporter</fullName>
    </submittedName>
</protein>
<feature type="transmembrane region" description="Helical" evidence="8">
    <location>
        <begin position="32"/>
        <end position="50"/>
    </location>
</feature>
<dbReference type="InterPro" id="IPR000390">
    <property type="entry name" value="Small_drug/metabolite_transptr"/>
</dbReference>
<feature type="transmembrane region" description="Helical" evidence="8">
    <location>
        <begin position="57"/>
        <end position="78"/>
    </location>
</feature>
<proteinExistence type="inferred from homology"/>
<evidence type="ECO:0000256" key="7">
    <source>
        <dbReference type="RuleBase" id="RU003942"/>
    </source>
</evidence>
<dbReference type="SUPFAM" id="SSF103481">
    <property type="entry name" value="Multidrug resistance efflux transporter EmrE"/>
    <property type="match status" value="1"/>
</dbReference>
<evidence type="ECO:0000256" key="8">
    <source>
        <dbReference type="SAM" id="Phobius"/>
    </source>
</evidence>
<dbReference type="EMBL" id="JBHSEC010000007">
    <property type="protein sequence ID" value="MFC4410031.1"/>
    <property type="molecule type" value="Genomic_DNA"/>
</dbReference>
<evidence type="ECO:0000313" key="9">
    <source>
        <dbReference type="EMBL" id="MFC4410031.1"/>
    </source>
</evidence>
<dbReference type="Pfam" id="PF00893">
    <property type="entry name" value="Multi_Drug_Res"/>
    <property type="match status" value="1"/>
</dbReference>
<name>A0ABV8X3F2_9LACT</name>
<feature type="transmembrane region" description="Helical" evidence="8">
    <location>
        <begin position="84"/>
        <end position="102"/>
    </location>
</feature>
<dbReference type="Proteomes" id="UP001595817">
    <property type="component" value="Unassembled WGS sequence"/>
</dbReference>
<dbReference type="PANTHER" id="PTHR30561:SF1">
    <property type="entry name" value="MULTIDRUG TRANSPORTER EMRE"/>
    <property type="match status" value="1"/>
</dbReference>
<evidence type="ECO:0000313" key="10">
    <source>
        <dbReference type="Proteomes" id="UP001595817"/>
    </source>
</evidence>
<comment type="caution">
    <text evidence="9">The sequence shown here is derived from an EMBL/GenBank/DDBJ whole genome shotgun (WGS) entry which is preliminary data.</text>
</comment>
<dbReference type="InterPro" id="IPR037185">
    <property type="entry name" value="EmrE-like"/>
</dbReference>
<comment type="similarity">
    <text evidence="7">Belongs to the drug/metabolite transporter (DMT) superfamily. Small multidrug resistance (SMR) (TC 2.A.7.1) family.</text>
</comment>
<evidence type="ECO:0000256" key="6">
    <source>
        <dbReference type="ARBA" id="ARBA00023136"/>
    </source>
</evidence>